<feature type="signal peptide" evidence="1">
    <location>
        <begin position="1"/>
        <end position="27"/>
    </location>
</feature>
<dbReference type="InterPro" id="IPR037049">
    <property type="entry name" value="DUF1214_C_sf"/>
</dbReference>
<organism evidence="4 5">
    <name type="scientific">Lutimaribacter marinistellae</name>
    <dbReference type="NCBI Taxonomy" id="1820329"/>
    <lineage>
        <taxon>Bacteria</taxon>
        <taxon>Pseudomonadati</taxon>
        <taxon>Pseudomonadota</taxon>
        <taxon>Alphaproteobacteria</taxon>
        <taxon>Rhodobacterales</taxon>
        <taxon>Roseobacteraceae</taxon>
        <taxon>Lutimaribacter</taxon>
    </lineage>
</organism>
<reference evidence="5" key="1">
    <citation type="journal article" date="2019" name="Int. J. Syst. Evol. Microbiol.">
        <title>The Global Catalogue of Microorganisms (GCM) 10K type strain sequencing project: providing services to taxonomists for standard genome sequencing and annotation.</title>
        <authorList>
            <consortium name="The Broad Institute Genomics Platform"/>
            <consortium name="The Broad Institute Genome Sequencing Center for Infectious Disease"/>
            <person name="Wu L."/>
            <person name="Ma J."/>
        </authorList>
    </citation>
    <scope>NUCLEOTIDE SEQUENCE [LARGE SCALE GENOMIC DNA]</scope>
    <source>
        <strain evidence="5">KCTC 42911</strain>
    </source>
</reference>
<sequence length="355" mass="38853">MIPTPRFAAICLASGLAASLSAVPAAAQMADDNLSEMIDAREIPVTIDNFARVASDIEFDKYVALAGGINRFYHFREPTPVDNQPTIRMNRDTLYSTAIVDISEGATLTLPDVGERYMSAMIYNQDHFVNAVFHGGGTYALDTDTFDTDYVIVYMRTLVDADDPEDVAAVNAIQDQMQIEAVSSNPFILPDYDEDAYETLVDLTKQLLPFAGGIQGTFGTRESVVPLRHFIGTGIGWGGLPETEAMYPSNVPNLPVGEYKIEVPAEVPVGAFWSVSLYNADGFFEKNAHDGYVINSIMGDRNDDGSMTVHLGGCDDGRVNCLPIMEGWNYVIRLYQPGEEILDGSWTFPNVEPAS</sequence>
<dbReference type="PANTHER" id="PTHR36509">
    <property type="entry name" value="BLL3101 PROTEIN"/>
    <property type="match status" value="1"/>
</dbReference>
<dbReference type="RefSeq" id="WP_386736051.1">
    <property type="nucleotide sequence ID" value="NZ_JBHRXI010000013.1"/>
</dbReference>
<dbReference type="Pfam" id="PF06863">
    <property type="entry name" value="DUF1254"/>
    <property type="match status" value="1"/>
</dbReference>
<dbReference type="Gene3D" id="2.60.120.600">
    <property type="entry name" value="Domain of unknown function DUF1214, C-terminal domain"/>
    <property type="match status" value="1"/>
</dbReference>
<evidence type="ECO:0000313" key="5">
    <source>
        <dbReference type="Proteomes" id="UP001595629"/>
    </source>
</evidence>
<dbReference type="InterPro" id="IPR010679">
    <property type="entry name" value="DUF1254"/>
</dbReference>
<accession>A0ABV7TK30</accession>
<keyword evidence="1" id="KW-0732">Signal</keyword>
<dbReference type="Proteomes" id="UP001595629">
    <property type="component" value="Unassembled WGS sequence"/>
</dbReference>
<proteinExistence type="predicted"/>
<dbReference type="SUPFAM" id="SSF160935">
    <property type="entry name" value="VPA0735-like"/>
    <property type="match status" value="1"/>
</dbReference>
<gene>
    <name evidence="4" type="ORF">ACFORG_13455</name>
</gene>
<evidence type="ECO:0000259" key="2">
    <source>
        <dbReference type="Pfam" id="PF06742"/>
    </source>
</evidence>
<feature type="domain" description="DUF1254" evidence="3">
    <location>
        <begin position="69"/>
        <end position="180"/>
    </location>
</feature>
<evidence type="ECO:0000259" key="3">
    <source>
        <dbReference type="Pfam" id="PF06863"/>
    </source>
</evidence>
<name>A0ABV7TK30_9RHOB</name>
<evidence type="ECO:0000313" key="4">
    <source>
        <dbReference type="EMBL" id="MFC3614773.1"/>
    </source>
</evidence>
<dbReference type="Pfam" id="PF06742">
    <property type="entry name" value="DUF1214"/>
    <property type="match status" value="1"/>
</dbReference>
<dbReference type="PANTHER" id="PTHR36509:SF2">
    <property type="entry name" value="BLL3101 PROTEIN"/>
    <property type="match status" value="1"/>
</dbReference>
<protein>
    <submittedName>
        <fullName evidence="4">DUF1254 domain-containing protein</fullName>
    </submittedName>
</protein>
<evidence type="ECO:0000256" key="1">
    <source>
        <dbReference type="SAM" id="SignalP"/>
    </source>
</evidence>
<feature type="chain" id="PRO_5046712811" evidence="1">
    <location>
        <begin position="28"/>
        <end position="355"/>
    </location>
</feature>
<comment type="caution">
    <text evidence="4">The sequence shown here is derived from an EMBL/GenBank/DDBJ whole genome shotgun (WGS) entry which is preliminary data.</text>
</comment>
<feature type="domain" description="DUF1214" evidence="2">
    <location>
        <begin position="258"/>
        <end position="338"/>
    </location>
</feature>
<dbReference type="InterPro" id="IPR010621">
    <property type="entry name" value="DUF1214"/>
</dbReference>
<dbReference type="EMBL" id="JBHRXI010000013">
    <property type="protein sequence ID" value="MFC3614773.1"/>
    <property type="molecule type" value="Genomic_DNA"/>
</dbReference>
<keyword evidence="5" id="KW-1185">Reference proteome</keyword>